<dbReference type="EnsemblMetazoa" id="XM_019897918.1">
    <property type="protein sequence ID" value="XP_019753477.1"/>
    <property type="gene ID" value="LOC109532852"/>
</dbReference>
<dbReference type="GeneID" id="109532852"/>
<dbReference type="RefSeq" id="XP_019753477.1">
    <property type="nucleotide sequence ID" value="XM_019897918.2"/>
</dbReference>
<feature type="signal peptide" evidence="1">
    <location>
        <begin position="1"/>
        <end position="16"/>
    </location>
</feature>
<proteinExistence type="predicted"/>
<evidence type="ECO:0000256" key="1">
    <source>
        <dbReference type="SAM" id="SignalP"/>
    </source>
</evidence>
<name>A0AAR5NY00_DENPD</name>
<keyword evidence="1" id="KW-0732">Signal</keyword>
<reference evidence="4" key="1">
    <citation type="journal article" date="2013" name="Genome Biol.">
        <title>Draft genome of the mountain pine beetle, Dendroctonus ponderosae Hopkins, a major forest pest.</title>
        <authorList>
            <person name="Keeling C.I."/>
            <person name="Yuen M.M."/>
            <person name="Liao N.Y."/>
            <person name="Docking T.R."/>
            <person name="Chan S.K."/>
            <person name="Taylor G.A."/>
            <person name="Palmquist D.L."/>
            <person name="Jackman S.D."/>
            <person name="Nguyen A."/>
            <person name="Li M."/>
            <person name="Henderson H."/>
            <person name="Janes J.K."/>
            <person name="Zhao Y."/>
            <person name="Pandoh P."/>
            <person name="Moore R."/>
            <person name="Sperling F.A."/>
            <person name="Huber D.P."/>
            <person name="Birol I."/>
            <person name="Jones S.J."/>
            <person name="Bohlmann J."/>
        </authorList>
    </citation>
    <scope>NUCLEOTIDE SEQUENCE</scope>
</reference>
<protein>
    <recommendedName>
        <fullName evidence="2">DUF4773 domain-containing protein</fullName>
    </recommendedName>
</protein>
<evidence type="ECO:0000313" key="3">
    <source>
        <dbReference type="EnsemblMetazoa" id="XP_019753477.1"/>
    </source>
</evidence>
<feature type="chain" id="PRO_5043647356" description="DUF4773 domain-containing protein" evidence="1">
    <location>
        <begin position="17"/>
        <end position="246"/>
    </location>
</feature>
<dbReference type="KEGG" id="dpa:109532852"/>
<evidence type="ECO:0000259" key="2">
    <source>
        <dbReference type="Pfam" id="PF15998"/>
    </source>
</evidence>
<feature type="domain" description="DUF4773" evidence="2">
    <location>
        <begin position="88"/>
        <end position="207"/>
    </location>
</feature>
<organism evidence="3 4">
    <name type="scientific">Dendroctonus ponderosae</name>
    <name type="common">Mountain pine beetle</name>
    <dbReference type="NCBI Taxonomy" id="77166"/>
    <lineage>
        <taxon>Eukaryota</taxon>
        <taxon>Metazoa</taxon>
        <taxon>Ecdysozoa</taxon>
        <taxon>Arthropoda</taxon>
        <taxon>Hexapoda</taxon>
        <taxon>Insecta</taxon>
        <taxon>Pterygota</taxon>
        <taxon>Neoptera</taxon>
        <taxon>Endopterygota</taxon>
        <taxon>Coleoptera</taxon>
        <taxon>Polyphaga</taxon>
        <taxon>Cucujiformia</taxon>
        <taxon>Curculionidae</taxon>
        <taxon>Scolytinae</taxon>
        <taxon>Dendroctonus</taxon>
    </lineage>
</organism>
<dbReference type="Pfam" id="PF15998">
    <property type="entry name" value="DUF4773"/>
    <property type="match status" value="1"/>
</dbReference>
<evidence type="ECO:0000313" key="4">
    <source>
        <dbReference type="Proteomes" id="UP000019118"/>
    </source>
</evidence>
<accession>A0AAR5NY00</accession>
<reference evidence="3" key="2">
    <citation type="submission" date="2024-08" db="UniProtKB">
        <authorList>
            <consortium name="EnsemblMetazoa"/>
        </authorList>
    </citation>
    <scope>IDENTIFICATION</scope>
</reference>
<dbReference type="InterPro" id="IPR031941">
    <property type="entry name" value="DUF4773"/>
</dbReference>
<dbReference type="AlphaFoldDB" id="A0AAR5NY00"/>
<sequence length="246" mass="27618">MKFLCLIFVFIVSVKGLTRYKPDSNYMPNIYYDPKTAAIFRLSSIENMLIYKKQNQSELSQLKTNGLKLGANDKHSILRRVGFRSNGCTCQQLTCGCCLGINLNQFQFNREGCMNFTYDPDEFAVNMDMIMDGNPVFSNSFSARNPPALCIPVPIPYIPLQVETCAKLFDIYTPGQNLHMCFDFETKVDRATVLVLHFDCMRMGNDGVALVKPGDSVPPSLVSTTPAQFGSDVYDPVTEIKKNQPT</sequence>
<dbReference type="PANTHER" id="PTHR36299">
    <property type="entry name" value="AGAP008005-PA"/>
    <property type="match status" value="1"/>
</dbReference>
<keyword evidence="4" id="KW-1185">Reference proteome</keyword>
<dbReference type="Proteomes" id="UP000019118">
    <property type="component" value="Unassembled WGS sequence"/>
</dbReference>
<dbReference type="PANTHER" id="PTHR36299:SF1">
    <property type="entry name" value="DUF4773 DOMAIN-CONTAINING PROTEIN"/>
    <property type="match status" value="1"/>
</dbReference>